<dbReference type="Proteomes" id="UP000034302">
    <property type="component" value="Unassembled WGS sequence"/>
</dbReference>
<evidence type="ECO:0000256" key="4">
    <source>
        <dbReference type="ARBA" id="ARBA00023049"/>
    </source>
</evidence>
<gene>
    <name evidence="5" type="ORF">UR34_C0001G0085</name>
</gene>
<keyword evidence="3" id="KW-0378">Hydrolase</keyword>
<accession>A0A0F9ZKZ6</accession>
<organism evidence="5 6">
    <name type="scientific">candidate division WS6 bacterium GW2011_GWC1_33_20</name>
    <dbReference type="NCBI Taxonomy" id="1619089"/>
    <lineage>
        <taxon>Bacteria</taxon>
        <taxon>Candidatus Dojkabacteria</taxon>
    </lineage>
</organism>
<keyword evidence="2" id="KW-0645">Protease</keyword>
<evidence type="ECO:0000313" key="6">
    <source>
        <dbReference type="Proteomes" id="UP000034302"/>
    </source>
</evidence>
<keyword evidence="4" id="KW-0482">Metalloprotease</keyword>
<comment type="cofactor">
    <cofactor evidence="1">
        <name>Zn(2+)</name>
        <dbReference type="ChEBI" id="CHEBI:29105"/>
    </cofactor>
</comment>
<dbReference type="GO" id="GO:0006508">
    <property type="term" value="P:proteolysis"/>
    <property type="evidence" value="ECO:0007669"/>
    <property type="project" value="UniProtKB-KW"/>
</dbReference>
<protein>
    <recommendedName>
        <fullName evidence="7">DUF1704 domain-containing protein</fullName>
    </recommendedName>
</protein>
<dbReference type="Pfam" id="PF08014">
    <property type="entry name" value="MATCAP"/>
    <property type="match status" value="1"/>
</dbReference>
<evidence type="ECO:0000256" key="2">
    <source>
        <dbReference type="ARBA" id="ARBA00022670"/>
    </source>
</evidence>
<dbReference type="PANTHER" id="PTHR31817:SF0">
    <property type="entry name" value="CHROMOSOME UNDETERMINED SCAFFOLD_67, WHOLE GENOME SHOTGUN SEQUENCE"/>
    <property type="match status" value="1"/>
</dbReference>
<reference evidence="5 6" key="1">
    <citation type="journal article" date="2015" name="Nature">
        <title>rRNA introns, odd ribosomes, and small enigmatic genomes across a large radiation of phyla.</title>
        <authorList>
            <person name="Brown C.T."/>
            <person name="Hug L.A."/>
            <person name="Thomas B.C."/>
            <person name="Sharon I."/>
            <person name="Castelle C.J."/>
            <person name="Singh A."/>
            <person name="Wilkins M.J."/>
            <person name="Williams K.H."/>
            <person name="Banfield J.F."/>
        </authorList>
    </citation>
    <scope>NUCLEOTIDE SEQUENCE [LARGE SCALE GENOMIC DNA]</scope>
</reference>
<sequence length="388" mass="44597">MVKFFSKSAKSSMKLEEVTSILSKLKIPTGLVFTPTNLEIEKKKFFASDTYEPQFVYKVVRNSNSDILKSLLHVREISDVDPRISDFYINLIESKKLSNDLMYSVGDNDLVTEISYRKYGKPSALLFRNSARVLRGVVDNYNIVKYPVINKDDMLNFEQIKEIFEIVFKSFGLDDWKVDKSIRIAKNGAKVATKSKTVLLDENIHRSKFKLRKTLVHEVGTHVLRSINGTNSGFEALSKANLPSYLDVEEGLATWNESDMDLLTLRWLKEKAAMVWGAYIGEELSFRELYNCMLGVLPKRSAFGVVYRLKRGLGDTSYPGLYAKDIVYFRGFRKVLRELEKDKSMYEKLYAGKIGFEQCEWVDEGLIPKAKIIPSKDMWRGIFKRVGI</sequence>
<comment type="caution">
    <text evidence="5">The sequence shown here is derived from an EMBL/GenBank/DDBJ whole genome shotgun (WGS) entry which is preliminary data.</text>
</comment>
<dbReference type="AlphaFoldDB" id="A0A0F9ZKZ6"/>
<dbReference type="PANTHER" id="PTHR31817">
    <property type="match status" value="1"/>
</dbReference>
<evidence type="ECO:0000256" key="3">
    <source>
        <dbReference type="ARBA" id="ARBA00022801"/>
    </source>
</evidence>
<name>A0A0F9ZKZ6_9BACT</name>
<dbReference type="EMBL" id="LBOV01000001">
    <property type="protein sequence ID" value="KKP44739.1"/>
    <property type="molecule type" value="Genomic_DNA"/>
</dbReference>
<evidence type="ECO:0000313" key="5">
    <source>
        <dbReference type="EMBL" id="KKP44739.1"/>
    </source>
</evidence>
<dbReference type="GO" id="GO:0008237">
    <property type="term" value="F:metallopeptidase activity"/>
    <property type="evidence" value="ECO:0007669"/>
    <property type="project" value="UniProtKB-KW"/>
</dbReference>
<evidence type="ECO:0000256" key="1">
    <source>
        <dbReference type="ARBA" id="ARBA00001947"/>
    </source>
</evidence>
<proteinExistence type="predicted"/>
<dbReference type="InterPro" id="IPR012548">
    <property type="entry name" value="MATCAP"/>
</dbReference>
<dbReference type="SMART" id="SM01154">
    <property type="entry name" value="DUF1704"/>
    <property type="match status" value="1"/>
</dbReference>
<evidence type="ECO:0008006" key="7">
    <source>
        <dbReference type="Google" id="ProtNLM"/>
    </source>
</evidence>